<keyword evidence="11 16" id="KW-0440">LIM domain</keyword>
<dbReference type="PANTHER" id="PTHR46218:SF2">
    <property type="entry name" value="LIM AND SH3 DOMAIN PROTEIN 1"/>
    <property type="match status" value="1"/>
</dbReference>
<dbReference type="Ensembl" id="ENSPMGT00000008897.1">
    <property type="protein sequence ID" value="ENSPMGP00000008359.1"/>
    <property type="gene ID" value="ENSPMGG00000006922.1"/>
</dbReference>
<dbReference type="SUPFAM" id="SSF57716">
    <property type="entry name" value="Glucocorticoid receptor-like (DNA-binding domain)"/>
    <property type="match status" value="1"/>
</dbReference>
<dbReference type="Gene3D" id="2.10.110.10">
    <property type="entry name" value="Cysteine Rich Protein"/>
    <property type="match status" value="1"/>
</dbReference>
<keyword evidence="4" id="KW-0813">Transport</keyword>
<dbReference type="PANTHER" id="PTHR46218">
    <property type="entry name" value="LASP"/>
    <property type="match status" value="1"/>
</dbReference>
<evidence type="ECO:0000259" key="17">
    <source>
        <dbReference type="PROSITE" id="PS50023"/>
    </source>
</evidence>
<evidence type="ECO:0000256" key="4">
    <source>
        <dbReference type="ARBA" id="ARBA00022448"/>
    </source>
</evidence>
<comment type="subcellular location">
    <subcellularLocation>
        <location evidence="2">Cytoplasm</location>
        <location evidence="2">Cell cortex</location>
    </subcellularLocation>
    <subcellularLocation>
        <location evidence="1">Cytoplasm</location>
        <location evidence="1">Cytoskeleton</location>
    </subcellularLocation>
</comment>
<keyword evidence="12" id="KW-0406">Ion transport</keyword>
<evidence type="ECO:0000256" key="2">
    <source>
        <dbReference type="ARBA" id="ARBA00004544"/>
    </source>
</evidence>
<dbReference type="Pfam" id="PF00412">
    <property type="entry name" value="LIM"/>
    <property type="match status" value="1"/>
</dbReference>
<dbReference type="PROSITE" id="PS00478">
    <property type="entry name" value="LIM_DOMAIN_1"/>
    <property type="match status" value="1"/>
</dbReference>
<dbReference type="InterPro" id="IPR051759">
    <property type="entry name" value="LIM-SH3_domain_protein"/>
</dbReference>
<evidence type="ECO:0000256" key="3">
    <source>
        <dbReference type="ARBA" id="ARBA00020662"/>
    </source>
</evidence>
<evidence type="ECO:0000313" key="19">
    <source>
        <dbReference type="Proteomes" id="UP000261520"/>
    </source>
</evidence>
<evidence type="ECO:0000256" key="9">
    <source>
        <dbReference type="ARBA" id="ARBA00022833"/>
    </source>
</evidence>
<dbReference type="GO" id="GO:0006811">
    <property type="term" value="P:monoatomic ion transport"/>
    <property type="evidence" value="ECO:0007669"/>
    <property type="project" value="UniProtKB-KW"/>
</dbReference>
<evidence type="ECO:0000256" key="6">
    <source>
        <dbReference type="ARBA" id="ARBA00022553"/>
    </source>
</evidence>
<dbReference type="GO" id="GO:0005925">
    <property type="term" value="C:focal adhesion"/>
    <property type="evidence" value="ECO:0007669"/>
    <property type="project" value="TreeGrafter"/>
</dbReference>
<reference evidence="18" key="1">
    <citation type="submission" date="2025-08" db="UniProtKB">
        <authorList>
            <consortium name="Ensembl"/>
        </authorList>
    </citation>
    <scope>IDENTIFICATION</scope>
</reference>
<feature type="domain" description="LIM zinc-binding" evidence="17">
    <location>
        <begin position="3"/>
        <end position="63"/>
    </location>
</feature>
<dbReference type="GO" id="GO:0051015">
    <property type="term" value="F:actin filament binding"/>
    <property type="evidence" value="ECO:0007669"/>
    <property type="project" value="TreeGrafter"/>
</dbReference>
<dbReference type="PROSITE" id="PS50023">
    <property type="entry name" value="LIM_DOMAIN_2"/>
    <property type="match status" value="1"/>
</dbReference>
<name>A0A3B3ZV96_9GOBI</name>
<dbReference type="InterPro" id="IPR001781">
    <property type="entry name" value="Znf_LIM"/>
</dbReference>
<evidence type="ECO:0000256" key="13">
    <source>
        <dbReference type="ARBA" id="ARBA00023203"/>
    </source>
</evidence>
<dbReference type="GO" id="GO:0046872">
    <property type="term" value="F:metal ion binding"/>
    <property type="evidence" value="ECO:0007669"/>
    <property type="project" value="UniProtKB-KW"/>
</dbReference>
<keyword evidence="13" id="KW-0009">Actin-binding</keyword>
<dbReference type="FunFam" id="2.10.110.10:FF:000087">
    <property type="entry name" value="LIM zinc-binding domain-containing Nebulette"/>
    <property type="match status" value="1"/>
</dbReference>
<keyword evidence="7 16" id="KW-0479">Metal-binding</keyword>
<organism evidence="18 19">
    <name type="scientific">Periophthalmus magnuspinnatus</name>
    <dbReference type="NCBI Taxonomy" id="409849"/>
    <lineage>
        <taxon>Eukaryota</taxon>
        <taxon>Metazoa</taxon>
        <taxon>Chordata</taxon>
        <taxon>Craniata</taxon>
        <taxon>Vertebrata</taxon>
        <taxon>Euteleostomi</taxon>
        <taxon>Actinopterygii</taxon>
        <taxon>Neopterygii</taxon>
        <taxon>Teleostei</taxon>
        <taxon>Neoteleostei</taxon>
        <taxon>Acanthomorphata</taxon>
        <taxon>Gobiaria</taxon>
        <taxon>Gobiiformes</taxon>
        <taxon>Gobioidei</taxon>
        <taxon>Gobiidae</taxon>
        <taxon>Oxudercinae</taxon>
        <taxon>Periophthalmus</taxon>
    </lineage>
</organism>
<evidence type="ECO:0000256" key="14">
    <source>
        <dbReference type="ARBA" id="ARBA00023212"/>
    </source>
</evidence>
<accession>A0A3B3ZV96</accession>
<evidence type="ECO:0000256" key="11">
    <source>
        <dbReference type="ARBA" id="ARBA00023038"/>
    </source>
</evidence>
<evidence type="ECO:0000256" key="12">
    <source>
        <dbReference type="ARBA" id="ARBA00023065"/>
    </source>
</evidence>
<dbReference type="STRING" id="409849.ENSPMGP00000008359"/>
<evidence type="ECO:0000256" key="10">
    <source>
        <dbReference type="ARBA" id="ARBA00022990"/>
    </source>
</evidence>
<dbReference type="SMART" id="SM00132">
    <property type="entry name" value="LIM"/>
    <property type="match status" value="1"/>
</dbReference>
<dbReference type="GO" id="GO:0005856">
    <property type="term" value="C:cytoskeleton"/>
    <property type="evidence" value="ECO:0007669"/>
    <property type="project" value="UniProtKB-SubCell"/>
</dbReference>
<evidence type="ECO:0000256" key="8">
    <source>
        <dbReference type="ARBA" id="ARBA00022737"/>
    </source>
</evidence>
<dbReference type="AlphaFoldDB" id="A0A3B3ZV96"/>
<dbReference type="GO" id="GO:0005938">
    <property type="term" value="C:cell cortex"/>
    <property type="evidence" value="ECO:0007669"/>
    <property type="project" value="UniProtKB-SubCell"/>
</dbReference>
<comment type="function">
    <text evidence="15">Plays an important role in the regulation of dynamic actin-based, cytoskeletal activities. Agonist-dependent changes in LASP1 phosphorylation may also serve to regulate actin-associated ion transport activities, not only in the parietal cell but also in certain other F-actin-rich secretory epithelial cell types.</text>
</comment>
<evidence type="ECO:0000313" key="18">
    <source>
        <dbReference type="Ensembl" id="ENSPMGP00000008359.1"/>
    </source>
</evidence>
<dbReference type="Proteomes" id="UP000261520">
    <property type="component" value="Unplaced"/>
</dbReference>
<keyword evidence="6" id="KW-0597">Phosphoprotein</keyword>
<evidence type="ECO:0000256" key="1">
    <source>
        <dbReference type="ARBA" id="ARBA00004245"/>
    </source>
</evidence>
<keyword evidence="8" id="KW-0677">Repeat</keyword>
<keyword evidence="10" id="KW-0007">Acetylation</keyword>
<evidence type="ECO:0000256" key="5">
    <source>
        <dbReference type="ARBA" id="ARBA00022490"/>
    </source>
</evidence>
<sequence>MNPMCSKCERVVYPVEKLNCLDKFWHKSCFTCEVCQMALNMRNYKGFNKRPYCNAHYPSATFTVVADTPENLRLKAQSEKQSTVTLPSFTRPTCSSRPGVSESHC</sequence>
<evidence type="ECO:0000256" key="7">
    <source>
        <dbReference type="ARBA" id="ARBA00022723"/>
    </source>
</evidence>
<keyword evidence="9 16" id="KW-0862">Zinc</keyword>
<proteinExistence type="predicted"/>
<reference evidence="18" key="2">
    <citation type="submission" date="2025-09" db="UniProtKB">
        <authorList>
            <consortium name="Ensembl"/>
        </authorList>
    </citation>
    <scope>IDENTIFICATION</scope>
</reference>
<keyword evidence="14" id="KW-0206">Cytoskeleton</keyword>
<protein>
    <recommendedName>
        <fullName evidence="3">LIM and SH3 domain protein 1</fullName>
    </recommendedName>
</protein>
<keyword evidence="5" id="KW-0963">Cytoplasm</keyword>
<keyword evidence="19" id="KW-1185">Reference proteome</keyword>
<evidence type="ECO:0000256" key="15">
    <source>
        <dbReference type="ARBA" id="ARBA00025477"/>
    </source>
</evidence>
<evidence type="ECO:0000256" key="16">
    <source>
        <dbReference type="PROSITE-ProRule" id="PRU00125"/>
    </source>
</evidence>